<keyword evidence="2 3" id="KW-0040">ANK repeat</keyword>
<feature type="repeat" description="ANK" evidence="3">
    <location>
        <begin position="181"/>
        <end position="213"/>
    </location>
</feature>
<evidence type="ECO:0000256" key="1">
    <source>
        <dbReference type="ARBA" id="ARBA00022737"/>
    </source>
</evidence>
<dbReference type="InterPro" id="IPR002110">
    <property type="entry name" value="Ankyrin_rpt"/>
</dbReference>
<organism evidence="4 5">
    <name type="scientific">Lojkania enalia</name>
    <dbReference type="NCBI Taxonomy" id="147567"/>
    <lineage>
        <taxon>Eukaryota</taxon>
        <taxon>Fungi</taxon>
        <taxon>Dikarya</taxon>
        <taxon>Ascomycota</taxon>
        <taxon>Pezizomycotina</taxon>
        <taxon>Dothideomycetes</taxon>
        <taxon>Pleosporomycetidae</taxon>
        <taxon>Pleosporales</taxon>
        <taxon>Pleosporales incertae sedis</taxon>
        <taxon>Lojkania</taxon>
    </lineage>
</organism>
<keyword evidence="5" id="KW-1185">Reference proteome</keyword>
<name>A0A9P4N7I7_9PLEO</name>
<dbReference type="PANTHER" id="PTHR24166:SF48">
    <property type="entry name" value="PROTEIN VAPYRIN"/>
    <property type="match status" value="1"/>
</dbReference>
<evidence type="ECO:0000313" key="4">
    <source>
        <dbReference type="EMBL" id="KAF2262166.1"/>
    </source>
</evidence>
<feature type="repeat" description="ANK" evidence="3">
    <location>
        <begin position="214"/>
        <end position="246"/>
    </location>
</feature>
<dbReference type="SMART" id="SM00248">
    <property type="entry name" value="ANK"/>
    <property type="match status" value="2"/>
</dbReference>
<dbReference type="InterPro" id="IPR036770">
    <property type="entry name" value="Ankyrin_rpt-contain_sf"/>
</dbReference>
<keyword evidence="1" id="KW-0677">Repeat</keyword>
<dbReference type="Proteomes" id="UP000800093">
    <property type="component" value="Unassembled WGS sequence"/>
</dbReference>
<sequence length="570" mass="65268">MSAILISYPKAHVVRWNSSNVYVRCLYCEKIHQHGVQLPGRRTSNCYPGGEYEFIFPIDEKRELVGYEIDKGRAYFVNASLKTDQENEILHSSGDDECELTDAFRSQMNLSTTKPKSEPVLNLYDDSREFETISLPNGNNFKQKRILSPISDCILGNLSAINQYLRTSGETKLFLHGRDSTGDTILIKAASEKSHEMVSLLLNHGADANAINNAGRSALMQAALWGRIENVRALLNANADKGLRDREGRCAIDLAQQTRKNEKERYWRSPYESAQRMLESDRDRRHIIILLEDLNAETLHEYTGPMSESESNEYSFRKSECKTTITLYGPNRNYYVPNIKKTVAFLDRESTSLVKRQVVVGVPMPYLWKIKLGHAGSIKSIISHPQLAISSHVRQIQIGIMADPGNRHVFMPRDREPDQNLEKSIIEIQDSLTEGRYSSTAWAKVCDLEMEKEELNVQLIDADDLLLGDAYDKQEVERLKYKIHAINEKLSSLESDTSVAAIRTQEKKERILLKKQKMHEDLMALSRIEPTISLRRAVILSSNDICEDCEMFKNRVNEFFRLNIRMSWRA</sequence>
<evidence type="ECO:0000313" key="5">
    <source>
        <dbReference type="Proteomes" id="UP000800093"/>
    </source>
</evidence>
<dbReference type="InterPro" id="IPR050889">
    <property type="entry name" value="Dendritic_Spine_Reg/Scaffold"/>
</dbReference>
<accession>A0A9P4N7I7</accession>
<dbReference type="AlphaFoldDB" id="A0A9P4N7I7"/>
<gene>
    <name evidence="4" type="ORF">CC78DRAFT_606447</name>
</gene>
<dbReference type="PROSITE" id="PS50088">
    <property type="entry name" value="ANK_REPEAT"/>
    <property type="match status" value="2"/>
</dbReference>
<proteinExistence type="predicted"/>
<protein>
    <submittedName>
        <fullName evidence="4">Ankyrin</fullName>
    </submittedName>
</protein>
<reference evidence="5" key="1">
    <citation type="journal article" date="2020" name="Stud. Mycol.">
        <title>101 Dothideomycetes genomes: A test case for predicting lifestyles and emergence of pathogens.</title>
        <authorList>
            <person name="Haridas S."/>
            <person name="Albert R."/>
            <person name="Binder M."/>
            <person name="Bloem J."/>
            <person name="LaButti K."/>
            <person name="Salamov A."/>
            <person name="Andreopoulos B."/>
            <person name="Baker S."/>
            <person name="Barry K."/>
            <person name="Bills G."/>
            <person name="Bluhm B."/>
            <person name="Cannon C."/>
            <person name="Castanera R."/>
            <person name="Culley D."/>
            <person name="Daum C."/>
            <person name="Ezra D."/>
            <person name="Gonzalez J."/>
            <person name="Henrissat B."/>
            <person name="Kuo A."/>
            <person name="Liang C."/>
            <person name="Lipzen A."/>
            <person name="Lutzoni F."/>
            <person name="Magnuson J."/>
            <person name="Mondo S."/>
            <person name="Nolan M."/>
            <person name="Ohm R."/>
            <person name="Pangilinan J."/>
            <person name="Park H.-J."/>
            <person name="Ramirez L."/>
            <person name="Alfaro M."/>
            <person name="Sun H."/>
            <person name="Tritt A."/>
            <person name="Yoshinaga Y."/>
            <person name="Zwiers L.-H."/>
            <person name="Turgeon B."/>
            <person name="Goodwin S."/>
            <person name="Spatafora J."/>
            <person name="Crous P."/>
            <person name="Grigoriev I."/>
        </authorList>
    </citation>
    <scope>NUCLEOTIDE SEQUENCE [LARGE SCALE GENOMIC DNA]</scope>
    <source>
        <strain evidence="5">CBS 304.66</strain>
    </source>
</reference>
<dbReference type="EMBL" id="ML986644">
    <property type="protein sequence ID" value="KAF2262166.1"/>
    <property type="molecule type" value="Genomic_DNA"/>
</dbReference>
<dbReference type="PROSITE" id="PS50297">
    <property type="entry name" value="ANK_REP_REGION"/>
    <property type="match status" value="1"/>
</dbReference>
<dbReference type="SUPFAM" id="SSF48403">
    <property type="entry name" value="Ankyrin repeat"/>
    <property type="match status" value="1"/>
</dbReference>
<evidence type="ECO:0000256" key="2">
    <source>
        <dbReference type="ARBA" id="ARBA00023043"/>
    </source>
</evidence>
<dbReference type="OrthoDB" id="5337793at2759"/>
<dbReference type="Gene3D" id="1.25.40.20">
    <property type="entry name" value="Ankyrin repeat-containing domain"/>
    <property type="match status" value="1"/>
</dbReference>
<dbReference type="Pfam" id="PF12796">
    <property type="entry name" value="Ank_2"/>
    <property type="match status" value="1"/>
</dbReference>
<dbReference type="PANTHER" id="PTHR24166">
    <property type="entry name" value="ROLLING PEBBLES, ISOFORM B"/>
    <property type="match status" value="1"/>
</dbReference>
<comment type="caution">
    <text evidence="4">The sequence shown here is derived from an EMBL/GenBank/DDBJ whole genome shotgun (WGS) entry which is preliminary data.</text>
</comment>
<evidence type="ECO:0000256" key="3">
    <source>
        <dbReference type="PROSITE-ProRule" id="PRU00023"/>
    </source>
</evidence>